<accession>A0A2I0IK00</accession>
<dbReference type="Proteomes" id="UP000233551">
    <property type="component" value="Unassembled WGS sequence"/>
</dbReference>
<evidence type="ECO:0000259" key="1">
    <source>
        <dbReference type="Pfam" id="PF22936"/>
    </source>
</evidence>
<keyword evidence="3" id="KW-1185">Reference proteome</keyword>
<dbReference type="Pfam" id="PF22936">
    <property type="entry name" value="Pol_BBD"/>
    <property type="match status" value="1"/>
</dbReference>
<protein>
    <recommendedName>
        <fullName evidence="1">Retrovirus-related Pol polyprotein from transposon TNT 1-94-like beta-barrel domain-containing protein</fullName>
    </recommendedName>
</protein>
<sequence length="188" mass="21497">MVNETSRDVADINLSAMVLEMNLIRSNPKEWWLDTGAIRHVCSNRELFTTLKLVTGEMIYMGNSAHSAVEGQGKVVLKMTSGKELTLNNVLYVPEFRKNLVFGSLLNKHGFMMVFESDKVILSKYGMYVGNGYVCDGFFKLNLKSKDEVIEKFGLYKNEVENQLNKKIKRLWSNRGGEYVTPFREFCA</sequence>
<name>A0A2I0IK00_PUNGR</name>
<dbReference type="STRING" id="22663.A0A2I0IK00"/>
<organism evidence="2 3">
    <name type="scientific">Punica granatum</name>
    <name type="common">Pomegranate</name>
    <dbReference type="NCBI Taxonomy" id="22663"/>
    <lineage>
        <taxon>Eukaryota</taxon>
        <taxon>Viridiplantae</taxon>
        <taxon>Streptophyta</taxon>
        <taxon>Embryophyta</taxon>
        <taxon>Tracheophyta</taxon>
        <taxon>Spermatophyta</taxon>
        <taxon>Magnoliopsida</taxon>
        <taxon>eudicotyledons</taxon>
        <taxon>Gunneridae</taxon>
        <taxon>Pentapetalae</taxon>
        <taxon>rosids</taxon>
        <taxon>malvids</taxon>
        <taxon>Myrtales</taxon>
        <taxon>Lythraceae</taxon>
        <taxon>Punica</taxon>
    </lineage>
</organism>
<dbReference type="PANTHER" id="PTHR47592">
    <property type="entry name" value="PBF68 PROTEIN"/>
    <property type="match status" value="1"/>
</dbReference>
<dbReference type="InterPro" id="IPR054722">
    <property type="entry name" value="PolX-like_BBD"/>
</dbReference>
<evidence type="ECO:0000313" key="3">
    <source>
        <dbReference type="Proteomes" id="UP000233551"/>
    </source>
</evidence>
<reference evidence="2 3" key="1">
    <citation type="submission" date="2017-11" db="EMBL/GenBank/DDBJ databases">
        <title>De-novo sequencing of pomegranate (Punica granatum L.) genome.</title>
        <authorList>
            <person name="Akparov Z."/>
            <person name="Amiraslanov A."/>
            <person name="Hajiyeva S."/>
            <person name="Abbasov M."/>
            <person name="Kaur K."/>
            <person name="Hamwieh A."/>
            <person name="Solovyev V."/>
            <person name="Salamov A."/>
            <person name="Braich B."/>
            <person name="Kosarev P."/>
            <person name="Mahmoud A."/>
            <person name="Hajiyev E."/>
            <person name="Babayeva S."/>
            <person name="Izzatullayeva V."/>
            <person name="Mammadov A."/>
            <person name="Mammadov A."/>
            <person name="Sharifova S."/>
            <person name="Ojaghi J."/>
            <person name="Eynullazada K."/>
            <person name="Bayramov B."/>
            <person name="Abdulazimova A."/>
            <person name="Shahmuradov I."/>
        </authorList>
    </citation>
    <scope>NUCLEOTIDE SEQUENCE [LARGE SCALE GENOMIC DNA]</scope>
    <source>
        <strain evidence="3">cv. AG2017</strain>
        <tissue evidence="2">Leaf</tissue>
    </source>
</reference>
<dbReference type="EMBL" id="PGOL01003011">
    <property type="protein sequence ID" value="PKI43676.1"/>
    <property type="molecule type" value="Genomic_DNA"/>
</dbReference>
<comment type="caution">
    <text evidence="2">The sequence shown here is derived from an EMBL/GenBank/DDBJ whole genome shotgun (WGS) entry which is preliminary data.</text>
</comment>
<proteinExistence type="predicted"/>
<dbReference type="AlphaFoldDB" id="A0A2I0IK00"/>
<dbReference type="PANTHER" id="PTHR47592:SF27">
    <property type="entry name" value="OS08G0421700 PROTEIN"/>
    <property type="match status" value="1"/>
</dbReference>
<feature type="domain" description="Retrovirus-related Pol polyprotein from transposon TNT 1-94-like beta-barrel" evidence="1">
    <location>
        <begin position="31"/>
        <end position="111"/>
    </location>
</feature>
<gene>
    <name evidence="2" type="ORF">CRG98_035936</name>
</gene>
<evidence type="ECO:0000313" key="2">
    <source>
        <dbReference type="EMBL" id="PKI43676.1"/>
    </source>
</evidence>